<evidence type="ECO:0000313" key="9">
    <source>
        <dbReference type="EMBL" id="MBD5781466.1"/>
    </source>
</evidence>
<gene>
    <name evidence="9" type="ORF">IEN85_18340</name>
</gene>
<dbReference type="GO" id="GO:0016787">
    <property type="term" value="F:hydrolase activity"/>
    <property type="evidence" value="ECO:0007669"/>
    <property type="project" value="UniProtKB-KW"/>
</dbReference>
<evidence type="ECO:0000256" key="3">
    <source>
        <dbReference type="ARBA" id="ARBA00022722"/>
    </source>
</evidence>
<dbReference type="GO" id="GO:0004518">
    <property type="term" value="F:nuclease activity"/>
    <property type="evidence" value="ECO:0007669"/>
    <property type="project" value="UniProtKB-KW"/>
</dbReference>
<keyword evidence="2" id="KW-1277">Toxin-antitoxin system</keyword>
<protein>
    <submittedName>
        <fullName evidence="9">Type II toxin-antitoxin system VapC family toxin</fullName>
    </submittedName>
</protein>
<evidence type="ECO:0000256" key="6">
    <source>
        <dbReference type="ARBA" id="ARBA00022842"/>
    </source>
</evidence>
<dbReference type="Proteomes" id="UP000622317">
    <property type="component" value="Unassembled WGS sequence"/>
</dbReference>
<dbReference type="Gene3D" id="3.40.50.1010">
    <property type="entry name" value="5'-nuclease"/>
    <property type="match status" value="1"/>
</dbReference>
<dbReference type="InterPro" id="IPR029060">
    <property type="entry name" value="PIN-like_dom_sf"/>
</dbReference>
<organism evidence="9 10">
    <name type="scientific">Pelagicoccus enzymogenes</name>
    <dbReference type="NCBI Taxonomy" id="2773457"/>
    <lineage>
        <taxon>Bacteria</taxon>
        <taxon>Pseudomonadati</taxon>
        <taxon>Verrucomicrobiota</taxon>
        <taxon>Opitutia</taxon>
        <taxon>Puniceicoccales</taxon>
        <taxon>Pelagicoccaceae</taxon>
        <taxon>Pelagicoccus</taxon>
    </lineage>
</organism>
<evidence type="ECO:0000256" key="7">
    <source>
        <dbReference type="ARBA" id="ARBA00038093"/>
    </source>
</evidence>
<comment type="caution">
    <text evidence="9">The sequence shown here is derived from an EMBL/GenBank/DDBJ whole genome shotgun (WGS) entry which is preliminary data.</text>
</comment>
<sequence>MAKITLDTSAYSAFMQGDEKVLDALASSTTVYLPLFVIAELHYGFRGGNKLQENLGQLKAFLNKPTVDSWLPTLETAQIYGETQDQLKRAGTPIPINDIWIASACIESGSTLVTFDQHFQKIPGLRLWPWI</sequence>
<accession>A0A927FBU0</accession>
<evidence type="ECO:0000256" key="5">
    <source>
        <dbReference type="ARBA" id="ARBA00022801"/>
    </source>
</evidence>
<keyword evidence="6" id="KW-0460">Magnesium</keyword>
<dbReference type="CDD" id="cd18753">
    <property type="entry name" value="PIN_VapC4-5_FitB-like"/>
    <property type="match status" value="1"/>
</dbReference>
<keyword evidence="4" id="KW-0479">Metal-binding</keyword>
<dbReference type="AlphaFoldDB" id="A0A927FBU0"/>
<keyword evidence="3" id="KW-0540">Nuclease</keyword>
<evidence type="ECO:0000256" key="1">
    <source>
        <dbReference type="ARBA" id="ARBA00001946"/>
    </source>
</evidence>
<dbReference type="PANTHER" id="PTHR33653">
    <property type="entry name" value="RIBONUCLEASE VAPC2"/>
    <property type="match status" value="1"/>
</dbReference>
<evidence type="ECO:0000313" key="10">
    <source>
        <dbReference type="Proteomes" id="UP000622317"/>
    </source>
</evidence>
<dbReference type="PANTHER" id="PTHR33653:SF1">
    <property type="entry name" value="RIBONUCLEASE VAPC2"/>
    <property type="match status" value="1"/>
</dbReference>
<feature type="domain" description="PIN" evidence="8">
    <location>
        <begin position="4"/>
        <end position="124"/>
    </location>
</feature>
<keyword evidence="10" id="KW-1185">Reference proteome</keyword>
<dbReference type="SUPFAM" id="SSF88723">
    <property type="entry name" value="PIN domain-like"/>
    <property type="match status" value="1"/>
</dbReference>
<dbReference type="InterPro" id="IPR050556">
    <property type="entry name" value="Type_II_TA_system_RNase"/>
</dbReference>
<evidence type="ECO:0000256" key="4">
    <source>
        <dbReference type="ARBA" id="ARBA00022723"/>
    </source>
</evidence>
<evidence type="ECO:0000256" key="2">
    <source>
        <dbReference type="ARBA" id="ARBA00022649"/>
    </source>
</evidence>
<evidence type="ECO:0000259" key="8">
    <source>
        <dbReference type="Pfam" id="PF01850"/>
    </source>
</evidence>
<reference evidence="9" key="1">
    <citation type="submission" date="2020-09" db="EMBL/GenBank/DDBJ databases">
        <title>Pelagicoccus enzymogenes sp. nov. with an EPS production, isolated from marine sediment.</title>
        <authorList>
            <person name="Feng X."/>
        </authorList>
    </citation>
    <scope>NUCLEOTIDE SEQUENCE</scope>
    <source>
        <strain evidence="9">NFK12</strain>
    </source>
</reference>
<dbReference type="Pfam" id="PF01850">
    <property type="entry name" value="PIN"/>
    <property type="match status" value="1"/>
</dbReference>
<name>A0A927FBU0_9BACT</name>
<comment type="similarity">
    <text evidence="7">Belongs to the PINc/VapC protein family.</text>
</comment>
<dbReference type="RefSeq" id="WP_191618566.1">
    <property type="nucleotide sequence ID" value="NZ_JACYFG010000042.1"/>
</dbReference>
<proteinExistence type="inferred from homology"/>
<dbReference type="EMBL" id="JACYFG010000042">
    <property type="protein sequence ID" value="MBD5781466.1"/>
    <property type="molecule type" value="Genomic_DNA"/>
</dbReference>
<dbReference type="GO" id="GO:0046872">
    <property type="term" value="F:metal ion binding"/>
    <property type="evidence" value="ECO:0007669"/>
    <property type="project" value="UniProtKB-KW"/>
</dbReference>
<comment type="cofactor">
    <cofactor evidence="1">
        <name>Mg(2+)</name>
        <dbReference type="ChEBI" id="CHEBI:18420"/>
    </cofactor>
</comment>
<dbReference type="InterPro" id="IPR002716">
    <property type="entry name" value="PIN_dom"/>
</dbReference>
<keyword evidence="5" id="KW-0378">Hydrolase</keyword>